<dbReference type="InterPro" id="IPR023393">
    <property type="entry name" value="START-like_dom_sf"/>
</dbReference>
<dbReference type="RefSeq" id="WP_264791827.1">
    <property type="nucleotide sequence ID" value="NZ_AP026867.1"/>
</dbReference>
<sequence>MKKKITRTTGYKLSIEVEQQALEAFNFFCDLDNHVHLHPLLTKVTEVDSFYNDKGKEVTVFEIEERVKILGLISMPNKYIAHRILQKEQNTCVFEVKSFPNICLSSSYTFLENGGNKTEIQEHVKIQAPLGLSNFVTKTAKNAHHTLLEQLKEYLEQETIEV</sequence>
<evidence type="ECO:0008006" key="3">
    <source>
        <dbReference type="Google" id="ProtNLM"/>
    </source>
</evidence>
<organism evidence="1 2">
    <name type="scientific">Aureispira anguillae</name>
    <dbReference type="NCBI Taxonomy" id="2864201"/>
    <lineage>
        <taxon>Bacteria</taxon>
        <taxon>Pseudomonadati</taxon>
        <taxon>Bacteroidota</taxon>
        <taxon>Saprospiria</taxon>
        <taxon>Saprospirales</taxon>
        <taxon>Saprospiraceae</taxon>
        <taxon>Aureispira</taxon>
    </lineage>
</organism>
<dbReference type="EMBL" id="AP026867">
    <property type="protein sequence ID" value="BDS10526.1"/>
    <property type="molecule type" value="Genomic_DNA"/>
</dbReference>
<protein>
    <recommendedName>
        <fullName evidence="3">Polyketide cyclase / dehydrase and lipid transport</fullName>
    </recommendedName>
</protein>
<dbReference type="SUPFAM" id="SSF55961">
    <property type="entry name" value="Bet v1-like"/>
    <property type="match status" value="1"/>
</dbReference>
<evidence type="ECO:0000313" key="2">
    <source>
        <dbReference type="Proteomes" id="UP001060919"/>
    </source>
</evidence>
<dbReference type="KEGG" id="aup:AsAng_0012340"/>
<dbReference type="AlphaFoldDB" id="A0A916DS16"/>
<dbReference type="Gene3D" id="3.30.530.20">
    <property type="match status" value="1"/>
</dbReference>
<reference evidence="1" key="1">
    <citation type="submission" date="2022-09" db="EMBL/GenBank/DDBJ databases">
        <title>Aureispira anguillicida sp. nov., isolated from Leptocephalus of Japanese eel Anguilla japonica.</title>
        <authorList>
            <person name="Yuasa K."/>
            <person name="Mekata T."/>
            <person name="Ikunari K."/>
        </authorList>
    </citation>
    <scope>NUCLEOTIDE SEQUENCE</scope>
    <source>
        <strain evidence="1">EL160426</strain>
    </source>
</reference>
<name>A0A916DS16_9BACT</name>
<accession>A0A916DS16</accession>
<proteinExistence type="predicted"/>
<gene>
    <name evidence="1" type="ORF">AsAng_0012340</name>
</gene>
<dbReference type="Proteomes" id="UP001060919">
    <property type="component" value="Chromosome"/>
</dbReference>
<keyword evidence="2" id="KW-1185">Reference proteome</keyword>
<evidence type="ECO:0000313" key="1">
    <source>
        <dbReference type="EMBL" id="BDS10526.1"/>
    </source>
</evidence>